<dbReference type="EMBL" id="NMVJ01000011">
    <property type="protein sequence ID" value="OYN88584.1"/>
    <property type="molecule type" value="Genomic_DNA"/>
</dbReference>
<keyword evidence="4" id="KW-1185">Reference proteome</keyword>
<dbReference type="PANTHER" id="PTHR43364">
    <property type="entry name" value="NADH-SPECIFIC METHYLGLYOXAL REDUCTASE-RELATED"/>
    <property type="match status" value="1"/>
</dbReference>
<dbReference type="PANTHER" id="PTHR43364:SF4">
    <property type="entry name" value="NAD(P)-LINKED OXIDOREDUCTASE SUPERFAMILY PROTEIN"/>
    <property type="match status" value="1"/>
</dbReference>
<dbReference type="AlphaFoldDB" id="A0A255EAH8"/>
<dbReference type="Proteomes" id="UP000216300">
    <property type="component" value="Unassembled WGS sequence"/>
</dbReference>
<dbReference type="InterPro" id="IPR023210">
    <property type="entry name" value="NADP_OxRdtase_dom"/>
</dbReference>
<evidence type="ECO:0000259" key="2">
    <source>
        <dbReference type="Pfam" id="PF00248"/>
    </source>
</evidence>
<proteinExistence type="predicted"/>
<reference evidence="3 4" key="1">
    <citation type="submission" date="2017-07" db="EMBL/GenBank/DDBJ databases">
        <title>Draft whole genome sequences of clinical Proprionibacteriaceae strains.</title>
        <authorList>
            <person name="Bernier A.-M."/>
            <person name="Bernard K."/>
            <person name="Domingo M.-C."/>
        </authorList>
    </citation>
    <scope>NUCLEOTIDE SEQUENCE [LARGE SCALE GENOMIC DNA]</scope>
    <source>
        <strain evidence="3 4">NML 150081</strain>
    </source>
</reference>
<dbReference type="Gene3D" id="3.20.20.100">
    <property type="entry name" value="NADP-dependent oxidoreductase domain"/>
    <property type="match status" value="1"/>
</dbReference>
<dbReference type="Pfam" id="PF00248">
    <property type="entry name" value="Aldo_ket_red"/>
    <property type="match status" value="1"/>
</dbReference>
<protein>
    <submittedName>
        <fullName evidence="3">Aryl-alcohol dehydrogenase</fullName>
    </submittedName>
</protein>
<evidence type="ECO:0000313" key="4">
    <source>
        <dbReference type="Proteomes" id="UP000216300"/>
    </source>
</evidence>
<dbReference type="RefSeq" id="WP_094455906.1">
    <property type="nucleotide sequence ID" value="NZ_NMVJ01000011.1"/>
</dbReference>
<feature type="domain" description="NADP-dependent oxidoreductase" evidence="2">
    <location>
        <begin position="21"/>
        <end position="325"/>
    </location>
</feature>
<dbReference type="GO" id="GO:0016491">
    <property type="term" value="F:oxidoreductase activity"/>
    <property type="evidence" value="ECO:0007669"/>
    <property type="project" value="UniProtKB-KW"/>
</dbReference>
<evidence type="ECO:0000313" key="3">
    <source>
        <dbReference type="EMBL" id="OYN88584.1"/>
    </source>
</evidence>
<dbReference type="InterPro" id="IPR050523">
    <property type="entry name" value="AKR_Detox_Biosynth"/>
</dbReference>
<keyword evidence="1" id="KW-0560">Oxidoreductase</keyword>
<dbReference type="OrthoDB" id="9768793at2"/>
<gene>
    <name evidence="3" type="ORF">CGZ91_13315</name>
</gene>
<organism evidence="3 4">
    <name type="scientific">Parenemella sanctibonifatiensis</name>
    <dbReference type="NCBI Taxonomy" id="2016505"/>
    <lineage>
        <taxon>Bacteria</taxon>
        <taxon>Bacillati</taxon>
        <taxon>Actinomycetota</taxon>
        <taxon>Actinomycetes</taxon>
        <taxon>Propionibacteriales</taxon>
        <taxon>Propionibacteriaceae</taxon>
        <taxon>Parenemella</taxon>
    </lineage>
</organism>
<comment type="caution">
    <text evidence="3">The sequence shown here is derived from an EMBL/GenBank/DDBJ whole genome shotgun (WGS) entry which is preliminary data.</text>
</comment>
<dbReference type="SUPFAM" id="SSF51430">
    <property type="entry name" value="NAD(P)-linked oxidoreductase"/>
    <property type="match status" value="1"/>
</dbReference>
<sequence length="328" mass="36334">MADYQGMPYLHMGASGLQTPRIGLGTWKFGYPDQGDGSRSDEAESLAILDRAAEIGVMFWDTANRYNNGTGNSERILGTWFERHPQRRRDVVLATKTHGQMDGDTPNHGGLSRLQIIESVRASMERMKVEWVDLLWFHRPDPETPIEESLETVEDLVSQGAVHYLGLSNFTREQVEETLNAASKISRRVRPIALQNQYDVLDGERQEGLLDLCADQGLSFMPWSPLARGLLTDRYLDPAKISAGDRLHDEGSEIPESHLAKVRKLGELGQQWGYSISALTLAYMLAMPGMGTQIPSSSHVAQLEANAEAGKIELTEDQVSDIADVLAG</sequence>
<name>A0A255EAH8_9ACTN</name>
<evidence type="ECO:0000256" key="1">
    <source>
        <dbReference type="ARBA" id="ARBA00023002"/>
    </source>
</evidence>
<accession>A0A255EAH8</accession>
<dbReference type="InterPro" id="IPR036812">
    <property type="entry name" value="NAD(P)_OxRdtase_dom_sf"/>
</dbReference>